<accession>A0ACC2NNY6</accession>
<sequence length="274" mass="31175">MDNESKIEDANNLKRKVDSKENGEPVDKKQCLKTLNDTSSSLDDGKVDDSQKSMSECIVPQQESNPKIQKEIGEQTMGSNNINEDQVSEVLRVSRDEEKNLDDSDSSDKKMDSNCDNSDNHSNQDLGSREEEETVRETVANEDNASSTTQSSNIQNVFREKCKYGSQCYRLSAEHKTKFSHPGDSDYDVVDDRPECPYGRQCYRKNPQHKLDYKHTKSAQRKAKTTARPESPDEFTDESPDESVDESEYEPSFIDDDEDLGEIESDELKEDIED</sequence>
<keyword evidence="2" id="KW-1185">Reference proteome</keyword>
<name>A0ACC2NNY6_9HYME</name>
<dbReference type="EMBL" id="CM056743">
    <property type="protein sequence ID" value="KAJ8672794.1"/>
    <property type="molecule type" value="Genomic_DNA"/>
</dbReference>
<evidence type="ECO:0000313" key="2">
    <source>
        <dbReference type="Proteomes" id="UP001239111"/>
    </source>
</evidence>
<organism evidence="1 2">
    <name type="scientific">Eretmocerus hayati</name>
    <dbReference type="NCBI Taxonomy" id="131215"/>
    <lineage>
        <taxon>Eukaryota</taxon>
        <taxon>Metazoa</taxon>
        <taxon>Ecdysozoa</taxon>
        <taxon>Arthropoda</taxon>
        <taxon>Hexapoda</taxon>
        <taxon>Insecta</taxon>
        <taxon>Pterygota</taxon>
        <taxon>Neoptera</taxon>
        <taxon>Endopterygota</taxon>
        <taxon>Hymenoptera</taxon>
        <taxon>Apocrita</taxon>
        <taxon>Proctotrupomorpha</taxon>
        <taxon>Chalcidoidea</taxon>
        <taxon>Aphelinidae</taxon>
        <taxon>Aphelininae</taxon>
        <taxon>Eretmocerus</taxon>
    </lineage>
</organism>
<comment type="caution">
    <text evidence="1">The sequence shown here is derived from an EMBL/GenBank/DDBJ whole genome shotgun (WGS) entry which is preliminary data.</text>
</comment>
<protein>
    <submittedName>
        <fullName evidence="1">Uncharacterized protein</fullName>
    </submittedName>
</protein>
<proteinExistence type="predicted"/>
<evidence type="ECO:0000313" key="1">
    <source>
        <dbReference type="EMBL" id="KAJ8672794.1"/>
    </source>
</evidence>
<gene>
    <name evidence="1" type="ORF">QAD02_004054</name>
</gene>
<reference evidence="1" key="1">
    <citation type="submission" date="2023-04" db="EMBL/GenBank/DDBJ databases">
        <title>A chromosome-level genome assembly of the parasitoid wasp Eretmocerus hayati.</title>
        <authorList>
            <person name="Zhong Y."/>
            <person name="Liu S."/>
            <person name="Liu Y."/>
        </authorList>
    </citation>
    <scope>NUCLEOTIDE SEQUENCE</scope>
    <source>
        <strain evidence="1">ZJU_SS_LIU_2023</strain>
    </source>
</reference>
<dbReference type="Proteomes" id="UP001239111">
    <property type="component" value="Chromosome 3"/>
</dbReference>